<proteinExistence type="predicted"/>
<accession>A0A481YS61</accession>
<organism evidence="1">
    <name type="scientific">Marseillevirus LCMAC101</name>
    <dbReference type="NCBI Taxonomy" id="2506602"/>
    <lineage>
        <taxon>Viruses</taxon>
        <taxon>Varidnaviria</taxon>
        <taxon>Bamfordvirae</taxon>
        <taxon>Nucleocytoviricota</taxon>
        <taxon>Megaviricetes</taxon>
        <taxon>Pimascovirales</taxon>
        <taxon>Pimascovirales incertae sedis</taxon>
        <taxon>Marseilleviridae</taxon>
    </lineage>
</organism>
<reference evidence="1" key="1">
    <citation type="journal article" date="2019" name="MBio">
        <title>Virus Genomes from Deep Sea Sediments Expand the Ocean Megavirome and Support Independent Origins of Viral Gigantism.</title>
        <authorList>
            <person name="Backstrom D."/>
            <person name="Yutin N."/>
            <person name="Jorgensen S.L."/>
            <person name="Dharamshi J."/>
            <person name="Homa F."/>
            <person name="Zaremba-Niedwiedzka K."/>
            <person name="Spang A."/>
            <person name="Wolf Y.I."/>
            <person name="Koonin E.V."/>
            <person name="Ettema T.J."/>
        </authorList>
    </citation>
    <scope>NUCLEOTIDE SEQUENCE</scope>
</reference>
<protein>
    <submittedName>
        <fullName evidence="1">Uncharacterized protein</fullName>
    </submittedName>
</protein>
<gene>
    <name evidence="1" type="ORF">LCMAC101_06470</name>
</gene>
<sequence length="82" mass="9430">MANPTDEPSSEEIQKSSDIFDDKLEEILKLADDIDDTIKFLQDVGDEKTRAKVQELLDCTNKNLELILEKYSEDMEKLLTHS</sequence>
<name>A0A481YS61_9VIRU</name>
<evidence type="ECO:0000313" key="1">
    <source>
        <dbReference type="EMBL" id="QBK86052.1"/>
    </source>
</evidence>
<dbReference type="EMBL" id="MK500329">
    <property type="protein sequence ID" value="QBK86052.1"/>
    <property type="molecule type" value="Genomic_DNA"/>
</dbReference>